<dbReference type="AlphaFoldDB" id="A0A366F7D0"/>
<comment type="cofactor">
    <cofactor evidence="14">
        <name>Cu(+)</name>
        <dbReference type="ChEBI" id="CHEBI:49552"/>
    </cofactor>
    <text evidence="14">Binds 1 Cu(+) ion.</text>
</comment>
<keyword evidence="8 14" id="KW-0560">Oxidoreductase</keyword>
<comment type="cofactor">
    <cofactor evidence="14">
        <name>Cu(2+)</name>
        <dbReference type="ChEBI" id="CHEBI:29036"/>
    </cofactor>
    <text evidence="14">Binds 1 Cu(+) ion.</text>
</comment>
<dbReference type="SUPFAM" id="SSF49503">
    <property type="entry name" value="Cupredoxins"/>
    <property type="match status" value="2"/>
</dbReference>
<dbReference type="InterPro" id="IPR051459">
    <property type="entry name" value="Cytochrome_c-type_DH"/>
</dbReference>
<dbReference type="InterPro" id="IPR001287">
    <property type="entry name" value="NO2-reductase_Cu"/>
</dbReference>
<feature type="binding site" description="type 1 copper site" evidence="12">
    <location>
        <position position="311"/>
    </location>
    <ligand>
        <name>Cu cation</name>
        <dbReference type="ChEBI" id="CHEBI:23378"/>
        <label>1</label>
    </ligand>
</feature>
<feature type="chain" id="PRO_5016486004" description="Copper-containing nitrite reductase" evidence="14">
    <location>
        <begin position="24"/>
        <end position="486"/>
    </location>
</feature>
<dbReference type="EC" id="1.7.2.1" evidence="3 14"/>
<keyword evidence="7" id="KW-0677">Repeat</keyword>
<dbReference type="FunFam" id="2.60.40.420:FF:000093">
    <property type="entry name" value="Copper-containing nitrite reductase"/>
    <property type="match status" value="1"/>
</dbReference>
<evidence type="ECO:0000256" key="4">
    <source>
        <dbReference type="ARBA" id="ARBA00017290"/>
    </source>
</evidence>
<dbReference type="GO" id="GO:0020037">
    <property type="term" value="F:heme binding"/>
    <property type="evidence" value="ECO:0007669"/>
    <property type="project" value="InterPro"/>
</dbReference>
<dbReference type="GO" id="GO:0005507">
    <property type="term" value="F:copper ion binding"/>
    <property type="evidence" value="ECO:0007669"/>
    <property type="project" value="InterPro"/>
</dbReference>
<comment type="subunit">
    <text evidence="2 14">Homotrimer.</text>
</comment>
<feature type="binding site" description="type 1 copper site" evidence="12">
    <location>
        <position position="120"/>
    </location>
    <ligand>
        <name>Cu cation</name>
        <dbReference type="ChEBI" id="CHEBI:23378"/>
        <label>1</label>
    </ligand>
</feature>
<evidence type="ECO:0000259" key="15">
    <source>
        <dbReference type="PROSITE" id="PS51007"/>
    </source>
</evidence>
<feature type="domain" description="Cytochrome c" evidence="15">
    <location>
        <begin position="372"/>
        <end position="460"/>
    </location>
</feature>
<accession>A0A366F7D0</accession>
<dbReference type="GO" id="GO:0050421">
    <property type="term" value="F:nitrite reductase (NO-forming) activity"/>
    <property type="evidence" value="ECO:0007669"/>
    <property type="project" value="UniProtKB-EC"/>
</dbReference>
<dbReference type="OrthoDB" id="9757546at2"/>
<comment type="catalytic activity">
    <reaction evidence="11 14">
        <text>nitric oxide + Fe(III)-[cytochrome c] + H2O = Fe(II)-[cytochrome c] + nitrite + 2 H(+)</text>
        <dbReference type="Rhea" id="RHEA:15233"/>
        <dbReference type="Rhea" id="RHEA-COMP:10350"/>
        <dbReference type="Rhea" id="RHEA-COMP:14399"/>
        <dbReference type="ChEBI" id="CHEBI:15377"/>
        <dbReference type="ChEBI" id="CHEBI:15378"/>
        <dbReference type="ChEBI" id="CHEBI:16301"/>
        <dbReference type="ChEBI" id="CHEBI:16480"/>
        <dbReference type="ChEBI" id="CHEBI:29033"/>
        <dbReference type="ChEBI" id="CHEBI:29034"/>
        <dbReference type="EC" id="1.7.2.1"/>
    </reaction>
</comment>
<reference evidence="16 17" key="1">
    <citation type="submission" date="2018-06" db="EMBL/GenBank/DDBJ databases">
        <title>Genomic Encyclopedia of Type Strains, Phase IV (KMG-IV): sequencing the most valuable type-strain genomes for metagenomic binning, comparative biology and taxonomic classification.</title>
        <authorList>
            <person name="Goeker M."/>
        </authorList>
    </citation>
    <scope>NUCLEOTIDE SEQUENCE [LARGE SCALE GENOMIC DNA]</scope>
    <source>
        <strain evidence="16 17">DSM 24875</strain>
    </source>
</reference>
<feature type="binding site" description="type 1 copper site" evidence="12">
    <location>
        <position position="169"/>
    </location>
    <ligand>
        <name>Cu cation</name>
        <dbReference type="ChEBI" id="CHEBI:23378"/>
        <label>1</label>
    </ligand>
</feature>
<feature type="signal peptide" evidence="14">
    <location>
        <begin position="1"/>
        <end position="23"/>
    </location>
</feature>
<keyword evidence="9 13" id="KW-0408">Iron</keyword>
<dbReference type="Pfam" id="PF07732">
    <property type="entry name" value="Cu-oxidase_3"/>
    <property type="match status" value="1"/>
</dbReference>
<keyword evidence="10 12" id="KW-0186">Copper</keyword>
<dbReference type="NCBIfam" id="TIGR02376">
    <property type="entry name" value="Cu_nitrite_red"/>
    <property type="match status" value="1"/>
</dbReference>
<keyword evidence="17" id="KW-1185">Reference proteome</keyword>
<evidence type="ECO:0000256" key="2">
    <source>
        <dbReference type="ARBA" id="ARBA00011233"/>
    </source>
</evidence>
<dbReference type="InterPro" id="IPR009056">
    <property type="entry name" value="Cyt_c-like_dom"/>
</dbReference>
<evidence type="ECO:0000313" key="17">
    <source>
        <dbReference type="Proteomes" id="UP000253529"/>
    </source>
</evidence>
<evidence type="ECO:0000256" key="14">
    <source>
        <dbReference type="RuleBase" id="RU365025"/>
    </source>
</evidence>
<dbReference type="InterPro" id="IPR036909">
    <property type="entry name" value="Cyt_c-like_dom_sf"/>
</dbReference>
<evidence type="ECO:0000256" key="5">
    <source>
        <dbReference type="ARBA" id="ARBA00022617"/>
    </source>
</evidence>
<dbReference type="PANTHER" id="PTHR35008">
    <property type="entry name" value="BLL4482 PROTEIN-RELATED"/>
    <property type="match status" value="1"/>
</dbReference>
<feature type="binding site" description="type 1 copper site" evidence="12">
    <location>
        <position position="155"/>
    </location>
    <ligand>
        <name>Cu cation</name>
        <dbReference type="ChEBI" id="CHEBI:23378"/>
        <label>1</label>
    </ligand>
</feature>
<keyword evidence="14" id="KW-0732">Signal</keyword>
<gene>
    <name evidence="16" type="ORF">DFR50_11834</name>
</gene>
<dbReference type="InterPro" id="IPR008972">
    <property type="entry name" value="Cupredoxin"/>
</dbReference>
<dbReference type="PROSITE" id="PS51007">
    <property type="entry name" value="CYTC"/>
    <property type="match status" value="1"/>
</dbReference>
<comment type="caution">
    <text evidence="16">The sequence shown here is derived from an EMBL/GenBank/DDBJ whole genome shotgun (WGS) entry which is preliminary data.</text>
</comment>
<dbReference type="RefSeq" id="WP_113890379.1">
    <property type="nucleotide sequence ID" value="NZ_QNRK01000018.1"/>
</dbReference>
<evidence type="ECO:0000256" key="3">
    <source>
        <dbReference type="ARBA" id="ARBA00011882"/>
    </source>
</evidence>
<dbReference type="InterPro" id="IPR011707">
    <property type="entry name" value="Cu-oxidase-like_N"/>
</dbReference>
<evidence type="ECO:0000256" key="6">
    <source>
        <dbReference type="ARBA" id="ARBA00022723"/>
    </source>
</evidence>
<evidence type="ECO:0000256" key="1">
    <source>
        <dbReference type="ARBA" id="ARBA00010609"/>
    </source>
</evidence>
<evidence type="ECO:0000256" key="11">
    <source>
        <dbReference type="ARBA" id="ARBA00049340"/>
    </source>
</evidence>
<dbReference type="GO" id="GO:0009055">
    <property type="term" value="F:electron transfer activity"/>
    <property type="evidence" value="ECO:0007669"/>
    <property type="project" value="InterPro"/>
</dbReference>
<dbReference type="Gene3D" id="2.60.40.420">
    <property type="entry name" value="Cupredoxins - blue copper proteins"/>
    <property type="match status" value="2"/>
</dbReference>
<dbReference type="CDD" id="cd11020">
    <property type="entry name" value="CuRO_1_CuNIR"/>
    <property type="match status" value="1"/>
</dbReference>
<dbReference type="CDD" id="cd04208">
    <property type="entry name" value="CuRO_2_CuNIR"/>
    <property type="match status" value="1"/>
</dbReference>
<keyword evidence="5 13" id="KW-0349">Heme</keyword>
<dbReference type="Gene3D" id="1.10.760.10">
    <property type="entry name" value="Cytochrome c-like domain"/>
    <property type="match status" value="1"/>
</dbReference>
<proteinExistence type="inferred from homology"/>
<evidence type="ECO:0000256" key="10">
    <source>
        <dbReference type="ARBA" id="ARBA00023008"/>
    </source>
</evidence>
<sequence>MRPGSFGSGVAVVAMLAAGAALGASREANRADPIVGEETAVLTDAPNVPPPIHRNHATRVVVHLEVKEVEGQLADGVRYVFWTFGGRVPGKFIRIREGDEVEFHLDNHPDNKNPHNIDLHAVNGPGGGAAASLTAPGHSSVFSFKALNPGLFVYHCATAPVAMHVGNGMYGMILVEPKEGLSKVDHEYYLMQSDFYTQGKNGEKGLQPFSMEKVIDEKPEYIVFNGAVGSTTGDKALTAKVGDTVRLFVGDGGPNVVSSFHAIGQIFDTVYPEGAMSAPTHNVQTTTVPAGGAAIAEFRMSVPGTFILVDHSLERAFNRGALAQLKVTGPEDKLVYSGKQFDLVYQPEGAGARAATGERQVVLAPAARSKEERIKLGAEVFANNCQACHQQDGQGVPDAFPPLAGSDYLNGDKIRAIKTVTGGLEQPLTVNGKGFNGVMPAWTLSDEDIANVLTFVYSKWDNSGQEVTPQEVKLHRVTAGAKETKE</sequence>
<organism evidence="16 17">
    <name type="scientific">Roseiarcus fermentans</name>
    <dbReference type="NCBI Taxonomy" id="1473586"/>
    <lineage>
        <taxon>Bacteria</taxon>
        <taxon>Pseudomonadati</taxon>
        <taxon>Pseudomonadota</taxon>
        <taxon>Alphaproteobacteria</taxon>
        <taxon>Hyphomicrobiales</taxon>
        <taxon>Roseiarcaceae</taxon>
        <taxon>Roseiarcus</taxon>
    </lineage>
</organism>
<dbReference type="PRINTS" id="PR00695">
    <property type="entry name" value="CUNO2RDTASE"/>
</dbReference>
<dbReference type="EMBL" id="QNRK01000018">
    <property type="protein sequence ID" value="RBP10548.1"/>
    <property type="molecule type" value="Genomic_DNA"/>
</dbReference>
<protein>
    <recommendedName>
        <fullName evidence="4 14">Copper-containing nitrite reductase</fullName>
        <ecNumber evidence="3 14">1.7.2.1</ecNumber>
    </recommendedName>
</protein>
<dbReference type="SUPFAM" id="SSF46626">
    <property type="entry name" value="Cytochrome c"/>
    <property type="match status" value="1"/>
</dbReference>
<keyword evidence="6 12" id="KW-0479">Metal-binding</keyword>
<comment type="similarity">
    <text evidence="1 14">Belongs to the multicopper oxidase family.</text>
</comment>
<evidence type="ECO:0000313" key="16">
    <source>
        <dbReference type="EMBL" id="RBP10548.1"/>
    </source>
</evidence>
<feature type="binding site" description="type 1 copper site" evidence="12">
    <location>
        <position position="164"/>
    </location>
    <ligand>
        <name>Cu cation</name>
        <dbReference type="ChEBI" id="CHEBI:23378"/>
        <label>1</label>
    </ligand>
</feature>
<dbReference type="PANTHER" id="PTHR35008:SF8">
    <property type="entry name" value="ALCOHOL DEHYDROGENASE CYTOCHROME C SUBUNIT"/>
    <property type="match status" value="1"/>
</dbReference>
<evidence type="ECO:0000256" key="9">
    <source>
        <dbReference type="ARBA" id="ARBA00023004"/>
    </source>
</evidence>
<evidence type="ECO:0000256" key="12">
    <source>
        <dbReference type="PIRSR" id="PIRSR601287-1"/>
    </source>
</evidence>
<dbReference type="Pfam" id="PF00034">
    <property type="entry name" value="Cytochrom_C"/>
    <property type="match status" value="1"/>
</dbReference>
<evidence type="ECO:0000256" key="7">
    <source>
        <dbReference type="ARBA" id="ARBA00022737"/>
    </source>
</evidence>
<feature type="binding site" description="type 1 copper site" evidence="12">
    <location>
        <position position="156"/>
    </location>
    <ligand>
        <name>Cu cation</name>
        <dbReference type="ChEBI" id="CHEBI:23378"/>
        <label>1</label>
    </ligand>
</feature>
<evidence type="ECO:0000256" key="13">
    <source>
        <dbReference type="PROSITE-ProRule" id="PRU00433"/>
    </source>
</evidence>
<dbReference type="Proteomes" id="UP000253529">
    <property type="component" value="Unassembled WGS sequence"/>
</dbReference>
<evidence type="ECO:0000256" key="8">
    <source>
        <dbReference type="ARBA" id="ARBA00023002"/>
    </source>
</evidence>
<name>A0A366F7D0_9HYPH</name>
<feature type="binding site" description="type 1 copper site" evidence="12">
    <location>
        <position position="115"/>
    </location>
    <ligand>
        <name>Cu cation</name>
        <dbReference type="ChEBI" id="CHEBI:23378"/>
        <label>1</label>
    </ligand>
</feature>